<evidence type="ECO:0000256" key="11">
    <source>
        <dbReference type="ARBA" id="ARBA00023136"/>
    </source>
</evidence>
<keyword evidence="12 21" id="KW-0675">Receptor</keyword>
<dbReference type="PANTHER" id="PTHR32552">
    <property type="entry name" value="FERRICHROME IRON RECEPTOR-RELATED"/>
    <property type="match status" value="1"/>
</dbReference>
<keyword evidence="13 14" id="KW-0998">Cell outer membrane</keyword>
<comment type="subcellular location">
    <subcellularLocation>
        <location evidence="1 14">Cell outer membrane</location>
        <topology evidence="1 14">Multi-pass membrane protein</topology>
    </subcellularLocation>
</comment>
<keyword evidence="10 16" id="KW-0798">TonB box</keyword>
<dbReference type="Gene3D" id="2.170.130.10">
    <property type="entry name" value="TonB-dependent receptor, plug domain"/>
    <property type="match status" value="1"/>
</dbReference>
<organism evidence="21 22">
    <name type="scientific">Bradyrhizobium retamae</name>
    <dbReference type="NCBI Taxonomy" id="1300035"/>
    <lineage>
        <taxon>Bacteria</taxon>
        <taxon>Pseudomonadati</taxon>
        <taxon>Pseudomonadota</taxon>
        <taxon>Alphaproteobacteria</taxon>
        <taxon>Hyphomicrobiales</taxon>
        <taxon>Nitrobacteraceae</taxon>
        <taxon>Bradyrhizobium</taxon>
    </lineage>
</organism>
<dbReference type="GO" id="GO:0015344">
    <property type="term" value="F:siderophore uptake transmembrane transporter activity"/>
    <property type="evidence" value="ECO:0007669"/>
    <property type="project" value="TreeGrafter"/>
</dbReference>
<keyword evidence="6 14" id="KW-0812">Transmembrane</keyword>
<feature type="region of interest" description="Disordered" evidence="17">
    <location>
        <begin position="44"/>
        <end position="74"/>
    </location>
</feature>
<protein>
    <submittedName>
        <fullName evidence="21">TonB-dependent receptor</fullName>
    </submittedName>
</protein>
<comment type="caution">
    <text evidence="21">The sequence shown here is derived from an EMBL/GenBank/DDBJ whole genome shotgun (WGS) entry which is preliminary data.</text>
</comment>
<dbReference type="NCBIfam" id="TIGR01783">
    <property type="entry name" value="TonB-siderophor"/>
    <property type="match status" value="1"/>
</dbReference>
<evidence type="ECO:0000256" key="13">
    <source>
        <dbReference type="ARBA" id="ARBA00023237"/>
    </source>
</evidence>
<name>A0A0R3N5Z1_9BRAD</name>
<evidence type="ECO:0000259" key="19">
    <source>
        <dbReference type="Pfam" id="PF00593"/>
    </source>
</evidence>
<evidence type="ECO:0000256" key="1">
    <source>
        <dbReference type="ARBA" id="ARBA00004571"/>
    </source>
</evidence>
<feature type="chain" id="PRO_5006444937" evidence="18">
    <location>
        <begin position="37"/>
        <end position="778"/>
    </location>
</feature>
<dbReference type="CDD" id="cd01347">
    <property type="entry name" value="ligand_gated_channel"/>
    <property type="match status" value="1"/>
</dbReference>
<evidence type="ECO:0000256" key="9">
    <source>
        <dbReference type="ARBA" id="ARBA00023065"/>
    </source>
</evidence>
<feature type="domain" description="TonB-dependent receptor plug" evidence="20">
    <location>
        <begin position="119"/>
        <end position="216"/>
    </location>
</feature>
<dbReference type="PROSITE" id="PS01156">
    <property type="entry name" value="TONB_DEPENDENT_REC_2"/>
    <property type="match status" value="1"/>
</dbReference>
<dbReference type="SUPFAM" id="SSF56935">
    <property type="entry name" value="Porins"/>
    <property type="match status" value="1"/>
</dbReference>
<evidence type="ECO:0000256" key="14">
    <source>
        <dbReference type="PROSITE-ProRule" id="PRU01360"/>
    </source>
</evidence>
<dbReference type="InterPro" id="IPR012910">
    <property type="entry name" value="Plug_dom"/>
</dbReference>
<evidence type="ECO:0000256" key="4">
    <source>
        <dbReference type="ARBA" id="ARBA00022452"/>
    </source>
</evidence>
<evidence type="ECO:0000256" key="10">
    <source>
        <dbReference type="ARBA" id="ARBA00023077"/>
    </source>
</evidence>
<evidence type="ECO:0000256" key="16">
    <source>
        <dbReference type="RuleBase" id="RU003357"/>
    </source>
</evidence>
<keyword evidence="9" id="KW-0406">Ion transport</keyword>
<dbReference type="AlphaFoldDB" id="A0A0R3N5Z1"/>
<evidence type="ECO:0000256" key="5">
    <source>
        <dbReference type="ARBA" id="ARBA00022496"/>
    </source>
</evidence>
<keyword evidence="5" id="KW-0410">Iron transport</keyword>
<dbReference type="InterPro" id="IPR039426">
    <property type="entry name" value="TonB-dep_rcpt-like"/>
</dbReference>
<dbReference type="GO" id="GO:0009279">
    <property type="term" value="C:cell outer membrane"/>
    <property type="evidence" value="ECO:0007669"/>
    <property type="project" value="UniProtKB-SubCell"/>
</dbReference>
<evidence type="ECO:0000256" key="7">
    <source>
        <dbReference type="ARBA" id="ARBA00022729"/>
    </source>
</evidence>
<dbReference type="InterPro" id="IPR037066">
    <property type="entry name" value="Plug_dom_sf"/>
</dbReference>
<evidence type="ECO:0000256" key="15">
    <source>
        <dbReference type="PROSITE-ProRule" id="PRU10144"/>
    </source>
</evidence>
<dbReference type="InterPro" id="IPR010105">
    <property type="entry name" value="TonB_sidphr_rcpt"/>
</dbReference>
<keyword evidence="3 14" id="KW-0813">Transport</keyword>
<dbReference type="GO" id="GO:0038023">
    <property type="term" value="F:signaling receptor activity"/>
    <property type="evidence" value="ECO:0007669"/>
    <property type="project" value="InterPro"/>
</dbReference>
<keyword evidence="7 18" id="KW-0732">Signal</keyword>
<evidence type="ECO:0000256" key="3">
    <source>
        <dbReference type="ARBA" id="ARBA00022448"/>
    </source>
</evidence>
<reference evidence="21 22" key="1">
    <citation type="submission" date="2014-03" db="EMBL/GenBank/DDBJ databases">
        <title>Bradyrhizobium valentinum sp. nov., isolated from effective nodules of Lupinus mariae-josephae, a lupine endemic of basic-lime soils in Eastern Spain.</title>
        <authorList>
            <person name="Duran D."/>
            <person name="Rey L."/>
            <person name="Navarro A."/>
            <person name="Busquets A."/>
            <person name="Imperial J."/>
            <person name="Ruiz-Argueso T."/>
        </authorList>
    </citation>
    <scope>NUCLEOTIDE SEQUENCE [LARGE SCALE GENOMIC DNA]</scope>
    <source>
        <strain evidence="21 22">Ro19</strain>
    </source>
</reference>
<evidence type="ECO:0000256" key="8">
    <source>
        <dbReference type="ARBA" id="ARBA00023004"/>
    </source>
</evidence>
<dbReference type="Pfam" id="PF07715">
    <property type="entry name" value="Plug"/>
    <property type="match status" value="1"/>
</dbReference>
<evidence type="ECO:0000313" key="22">
    <source>
        <dbReference type="Proteomes" id="UP000052023"/>
    </source>
</evidence>
<dbReference type="RefSeq" id="WP_057843434.1">
    <property type="nucleotide sequence ID" value="NZ_LLYA01000112.1"/>
</dbReference>
<keyword evidence="11 14" id="KW-0472">Membrane</keyword>
<evidence type="ECO:0000313" key="21">
    <source>
        <dbReference type="EMBL" id="KRR27585.1"/>
    </source>
</evidence>
<evidence type="ECO:0000256" key="2">
    <source>
        <dbReference type="ARBA" id="ARBA00009810"/>
    </source>
</evidence>
<feature type="short sequence motif" description="TonB C-terminal box" evidence="15">
    <location>
        <begin position="761"/>
        <end position="778"/>
    </location>
</feature>
<keyword evidence="8" id="KW-0408">Iron</keyword>
<dbReference type="Pfam" id="PF00593">
    <property type="entry name" value="TonB_dep_Rec_b-barrel"/>
    <property type="match status" value="1"/>
</dbReference>
<dbReference type="OrthoDB" id="9760333at2"/>
<evidence type="ECO:0000259" key="20">
    <source>
        <dbReference type="Pfam" id="PF07715"/>
    </source>
</evidence>
<gene>
    <name evidence="21" type="ORF">CQ13_04140</name>
</gene>
<dbReference type="Proteomes" id="UP000052023">
    <property type="component" value="Unassembled WGS sequence"/>
</dbReference>
<keyword evidence="22" id="KW-1185">Reference proteome</keyword>
<comment type="similarity">
    <text evidence="2 14 16">Belongs to the TonB-dependent receptor family.</text>
</comment>
<dbReference type="InterPro" id="IPR000531">
    <property type="entry name" value="Beta-barrel_TonB"/>
</dbReference>
<feature type="signal peptide" evidence="18">
    <location>
        <begin position="1"/>
        <end position="36"/>
    </location>
</feature>
<sequence length="778" mass="83884">MTHRVAARNVMRAVSLGAVSYLALSLDFAGGSSAFAQNLPPVTVDAPSQQRARPAAARRTQTSTSRVQRRVAAPAPRRVEPVPYVTPSTGTVGAPPAPYAGGQVATGARLGFLGNRGVMNTPFSQTSYTAELMQNQQARTVGDVLYNDPSVRMKTPAGNGIDGLYIRGFYHDSGDYSMNGLYGMAPFYSTSANFLERVEVLKGPGVLLNGMPPAGAVGGSINLVTRSAPYFDITQLTALYASKSQFGMQADVARRYGENKEWGIRFNGLGRGGSTAYDRQTSEFGNAVLNLDYRGERVRFSTDIGYQAENLNPPLRFLTFTTSPPFSTTIPVPALPKPGTNYMPDWATWKPRDAFAMTRGEVDLTESVTAYGAVGYHRSEIDYIYPSPRITNANGNWTAAPFNGRDVYDNYVGEVGIRASVDTGPINHLLTVNYSAFERDYSSFGKAGAAVSSNLYNPVAIPYPNFATVAQNLETRTKLTSVGIADTMSMFNNRLQLIVGARRQTAGVDSLNLLTAAKSSVDVPTWSPGYAVIVKPLENVSLYANYIEGLKAPEVVTGATTYSNVGEIIPPAQTKQKEAGVKVDMGRVTVTASWFDITSPNTIAVAVPGQTLPARRLAGEQQNRGVELYAFGEISPTVRILGGVTLIDGEVIKQSTSAGSLIFNFNGKVPVGVSALNLNLGAEWDTPFVNGLTLTGRVIHTSESYANDANTQELPAWTRVDLGARYTFLSPWNGKPIVIRANVENVFNEAYWNSYRTVSSAVSLGAPRTYLLSTTFNF</sequence>
<evidence type="ECO:0000256" key="12">
    <source>
        <dbReference type="ARBA" id="ARBA00023170"/>
    </source>
</evidence>
<feature type="compositionally biased region" description="Low complexity" evidence="17">
    <location>
        <begin position="46"/>
        <end position="74"/>
    </location>
</feature>
<evidence type="ECO:0000256" key="18">
    <source>
        <dbReference type="SAM" id="SignalP"/>
    </source>
</evidence>
<evidence type="ECO:0000256" key="17">
    <source>
        <dbReference type="SAM" id="MobiDB-lite"/>
    </source>
</evidence>
<dbReference type="InterPro" id="IPR036942">
    <property type="entry name" value="Beta-barrel_TonB_sf"/>
</dbReference>
<accession>A0A0R3N5Z1</accession>
<dbReference type="InterPro" id="IPR010917">
    <property type="entry name" value="TonB_rcpt_CS"/>
</dbReference>
<proteinExistence type="inferred from homology"/>
<dbReference type="PROSITE" id="PS52016">
    <property type="entry name" value="TONB_DEPENDENT_REC_3"/>
    <property type="match status" value="1"/>
</dbReference>
<dbReference type="EMBL" id="LLYA01000112">
    <property type="protein sequence ID" value="KRR27585.1"/>
    <property type="molecule type" value="Genomic_DNA"/>
</dbReference>
<dbReference type="Gene3D" id="2.40.170.20">
    <property type="entry name" value="TonB-dependent receptor, beta-barrel domain"/>
    <property type="match status" value="1"/>
</dbReference>
<evidence type="ECO:0000256" key="6">
    <source>
        <dbReference type="ARBA" id="ARBA00022692"/>
    </source>
</evidence>
<dbReference type="PANTHER" id="PTHR32552:SF82">
    <property type="entry name" value="FCUA PROTEIN"/>
    <property type="match status" value="1"/>
</dbReference>
<feature type="domain" description="TonB-dependent receptor-like beta-barrel" evidence="19">
    <location>
        <begin position="308"/>
        <end position="746"/>
    </location>
</feature>
<dbReference type="GO" id="GO:0015891">
    <property type="term" value="P:siderophore transport"/>
    <property type="evidence" value="ECO:0007669"/>
    <property type="project" value="InterPro"/>
</dbReference>
<keyword evidence="4 14" id="KW-1134">Transmembrane beta strand</keyword>